<sequence>MTDAPLPEVSPTLRLRVLFDGGGWLGPGKADLMELIRETGSISAAGRRMGMSYKRAWSLIEELNTMFRAPLVQSVRGGAKGGGAQLTEIGDKVLAHYRTAERAAAKGARADLDALAALRPDMSGGK</sequence>
<organism evidence="2 3">
    <name type="scientific">Antarcticimicrobium sediminis</name>
    <dbReference type="NCBI Taxonomy" id="2546227"/>
    <lineage>
        <taxon>Bacteria</taxon>
        <taxon>Pseudomonadati</taxon>
        <taxon>Pseudomonadota</taxon>
        <taxon>Alphaproteobacteria</taxon>
        <taxon>Rhodobacterales</taxon>
        <taxon>Paracoccaceae</taxon>
        <taxon>Antarcticimicrobium</taxon>
    </lineage>
</organism>
<gene>
    <name evidence="2" type="ORF">E1B25_14580</name>
</gene>
<dbReference type="SUPFAM" id="SSF46785">
    <property type="entry name" value="Winged helix' DNA-binding domain"/>
    <property type="match status" value="1"/>
</dbReference>
<evidence type="ECO:0000259" key="1">
    <source>
        <dbReference type="Pfam" id="PF00126"/>
    </source>
</evidence>
<protein>
    <submittedName>
        <fullName evidence="2">LysR family transcriptional regulator</fullName>
    </submittedName>
</protein>
<dbReference type="InterPro" id="IPR036390">
    <property type="entry name" value="WH_DNA-bd_sf"/>
</dbReference>
<evidence type="ECO:0000313" key="3">
    <source>
        <dbReference type="Proteomes" id="UP000294662"/>
    </source>
</evidence>
<dbReference type="Proteomes" id="UP000294662">
    <property type="component" value="Unassembled WGS sequence"/>
</dbReference>
<dbReference type="AlphaFoldDB" id="A0A4R5EQ06"/>
<dbReference type="InterPro" id="IPR000847">
    <property type="entry name" value="LysR_HTH_N"/>
</dbReference>
<dbReference type="InterPro" id="IPR036388">
    <property type="entry name" value="WH-like_DNA-bd_sf"/>
</dbReference>
<dbReference type="Pfam" id="PF00126">
    <property type="entry name" value="HTH_1"/>
    <property type="match status" value="1"/>
</dbReference>
<reference evidence="2 3" key="1">
    <citation type="submission" date="2019-03" db="EMBL/GenBank/DDBJ databases">
        <authorList>
            <person name="Zhang S."/>
        </authorList>
    </citation>
    <scope>NUCLEOTIDE SEQUENCE [LARGE SCALE GENOMIC DNA]</scope>
    <source>
        <strain evidence="2 3">S4J41</strain>
    </source>
</reference>
<dbReference type="EMBL" id="SMFP01000009">
    <property type="protein sequence ID" value="TDE36737.1"/>
    <property type="molecule type" value="Genomic_DNA"/>
</dbReference>
<dbReference type="RefSeq" id="WP_132830250.1">
    <property type="nucleotide sequence ID" value="NZ_SMFP01000009.1"/>
</dbReference>
<comment type="caution">
    <text evidence="2">The sequence shown here is derived from an EMBL/GenBank/DDBJ whole genome shotgun (WGS) entry which is preliminary data.</text>
</comment>
<dbReference type="InterPro" id="IPR051815">
    <property type="entry name" value="Molybdate_resp_trans_reg"/>
</dbReference>
<evidence type="ECO:0000313" key="2">
    <source>
        <dbReference type="EMBL" id="TDE36737.1"/>
    </source>
</evidence>
<proteinExistence type="predicted"/>
<dbReference type="GO" id="GO:0003700">
    <property type="term" value="F:DNA-binding transcription factor activity"/>
    <property type="evidence" value="ECO:0007669"/>
    <property type="project" value="InterPro"/>
</dbReference>
<keyword evidence="3" id="KW-1185">Reference proteome</keyword>
<dbReference type="Gene3D" id="1.10.10.10">
    <property type="entry name" value="Winged helix-like DNA-binding domain superfamily/Winged helix DNA-binding domain"/>
    <property type="match status" value="1"/>
</dbReference>
<name>A0A4R5EQ06_9RHOB</name>
<dbReference type="PANTHER" id="PTHR30432:SF1">
    <property type="entry name" value="DNA-BINDING TRANSCRIPTIONAL DUAL REGULATOR MODE"/>
    <property type="match status" value="1"/>
</dbReference>
<feature type="domain" description="HTH lysR-type" evidence="1">
    <location>
        <begin position="35"/>
        <end position="90"/>
    </location>
</feature>
<dbReference type="OrthoDB" id="9800709at2"/>
<dbReference type="PANTHER" id="PTHR30432">
    <property type="entry name" value="TRANSCRIPTIONAL REGULATOR MODE"/>
    <property type="match status" value="1"/>
</dbReference>
<accession>A0A4R5EQ06</accession>